<evidence type="ECO:0000256" key="1">
    <source>
        <dbReference type="SAM" id="MobiDB-lite"/>
    </source>
</evidence>
<feature type="region of interest" description="Disordered" evidence="1">
    <location>
        <begin position="336"/>
        <end position="373"/>
    </location>
</feature>
<dbReference type="PANTHER" id="PTHR32251:SF15">
    <property type="entry name" value="3-OXO-5-ALPHA-STEROID 4-DEHYDROGENASE (DUF1295)"/>
    <property type="match status" value="1"/>
</dbReference>
<reference evidence="3" key="1">
    <citation type="submission" date="2015-09" db="EMBL/GenBank/DDBJ databases">
        <authorList>
            <person name="Fill T.P."/>
            <person name="Baretta J.F."/>
            <person name="de Almeida L.G."/>
            <person name="Rocha M."/>
            <person name="de Souza D.H."/>
            <person name="Malavazi I."/>
            <person name="Cerdeira L.T."/>
            <person name="Hong H."/>
            <person name="Samborskyy M."/>
            <person name="de Vasconcelos A.T."/>
            <person name="Leadlay P."/>
            <person name="Rodrigues-Filho E."/>
        </authorList>
    </citation>
    <scope>NUCLEOTIDE SEQUENCE [LARGE SCALE GENOMIC DNA]</scope>
    <source>
        <strain evidence="3">LaBioMMi 136</strain>
    </source>
</reference>
<name>A0A1S9R850_PENBI</name>
<sequence length="373" mass="41334">MTAGDVGILKSTLLPSFGLYSGLSVAAYVVAESTDRVEIKDWLWPSAQVLNAWLTAIGRPMYETGITLPDAWRGLTWSEKLLLSGVTVWGTRLFARIVSRSLARGKDDPRYEAQKKERGFWKTALLKIFLTEAAFLSLISLPLTVPFGMGDTTLSVSTNMLSTVRALGVALFSAGFALEVVADTQLELHRKEREDLCRHGVWSLVRHPNYLGDTLVHLSFALINITDSFNPIVLLGPLANYLFLRLVGGDKTTEESQEKRYREQDSHKYEQLCNWRGVKNSVWPALKDLTNPWALVVVGCGLIGVVTEEAVRSTFTMRYLSLQTWSSAAGLIAAQSQADDRNPDQPVRIMASDHHTLKSSLPSTQSARHNAVS</sequence>
<dbReference type="GO" id="GO:0016020">
    <property type="term" value="C:membrane"/>
    <property type="evidence" value="ECO:0007669"/>
    <property type="project" value="TreeGrafter"/>
</dbReference>
<organism evidence="2 3">
    <name type="scientific">Penicillium brasilianum</name>
    <dbReference type="NCBI Taxonomy" id="104259"/>
    <lineage>
        <taxon>Eukaryota</taxon>
        <taxon>Fungi</taxon>
        <taxon>Dikarya</taxon>
        <taxon>Ascomycota</taxon>
        <taxon>Pezizomycotina</taxon>
        <taxon>Eurotiomycetes</taxon>
        <taxon>Eurotiomycetidae</taxon>
        <taxon>Eurotiales</taxon>
        <taxon>Aspergillaceae</taxon>
        <taxon>Penicillium</taxon>
    </lineage>
</organism>
<protein>
    <submittedName>
        <fullName evidence="2">DUF1295 domain protein</fullName>
    </submittedName>
</protein>
<proteinExistence type="predicted"/>
<dbReference type="PANTHER" id="PTHR32251">
    <property type="entry name" value="3-OXO-5-ALPHA-STEROID 4-DEHYDROGENASE"/>
    <property type="match status" value="1"/>
</dbReference>
<dbReference type="Pfam" id="PF06966">
    <property type="entry name" value="DUF1295"/>
    <property type="match status" value="1"/>
</dbReference>
<dbReference type="Gene3D" id="1.20.120.1630">
    <property type="match status" value="1"/>
</dbReference>
<gene>
    <name evidence="2" type="ORF">PEBR_42421</name>
</gene>
<dbReference type="AlphaFoldDB" id="A0A1S9R850"/>
<accession>A0A1S9R850</accession>
<comment type="caution">
    <text evidence="2">The sequence shown here is derived from an EMBL/GenBank/DDBJ whole genome shotgun (WGS) entry which is preliminary data.</text>
</comment>
<feature type="compositionally biased region" description="Polar residues" evidence="1">
    <location>
        <begin position="358"/>
        <end position="373"/>
    </location>
</feature>
<dbReference type="EMBL" id="LJBN01000244">
    <property type="protein sequence ID" value="OOQ81601.1"/>
    <property type="molecule type" value="Genomic_DNA"/>
</dbReference>
<dbReference type="Proteomes" id="UP000190744">
    <property type="component" value="Unassembled WGS sequence"/>
</dbReference>
<dbReference type="InterPro" id="IPR010721">
    <property type="entry name" value="UstE-like"/>
</dbReference>
<evidence type="ECO:0000313" key="3">
    <source>
        <dbReference type="Proteomes" id="UP000190744"/>
    </source>
</evidence>
<evidence type="ECO:0000313" key="2">
    <source>
        <dbReference type="EMBL" id="OOQ81601.1"/>
    </source>
</evidence>